<evidence type="ECO:0000256" key="9">
    <source>
        <dbReference type="HAMAP-Rule" id="MF_00096"/>
    </source>
</evidence>
<evidence type="ECO:0000259" key="12">
    <source>
        <dbReference type="PROSITE" id="PS00486"/>
    </source>
</evidence>
<accession>A0AAW4IQH8</accession>
<dbReference type="Pfam" id="PF05192">
    <property type="entry name" value="MutS_III"/>
    <property type="match status" value="1"/>
</dbReference>
<dbReference type="InterPro" id="IPR017261">
    <property type="entry name" value="DNA_mismatch_repair_MutS/MSH"/>
</dbReference>
<dbReference type="InterPro" id="IPR036678">
    <property type="entry name" value="MutS_con_dom_sf"/>
</dbReference>
<dbReference type="GO" id="GO:0006298">
    <property type="term" value="P:mismatch repair"/>
    <property type="evidence" value="ECO:0007669"/>
    <property type="project" value="UniProtKB-UniRule"/>
</dbReference>
<feature type="region of interest" description="Disordered" evidence="11">
    <location>
        <begin position="1"/>
        <end position="32"/>
    </location>
</feature>
<keyword evidence="6 9" id="KW-0238">DNA-binding</keyword>
<gene>
    <name evidence="9 13" type="primary">mutS</name>
    <name evidence="13" type="ORF">J3491_10365</name>
</gene>
<dbReference type="Pfam" id="PF05190">
    <property type="entry name" value="MutS_IV"/>
    <property type="match status" value="1"/>
</dbReference>
<dbReference type="PANTHER" id="PTHR11361:SF34">
    <property type="entry name" value="DNA MISMATCH REPAIR PROTEIN MSH1, MITOCHONDRIAL"/>
    <property type="match status" value="1"/>
</dbReference>
<feature type="region of interest" description="Disordered" evidence="11">
    <location>
        <begin position="979"/>
        <end position="1004"/>
    </location>
</feature>
<dbReference type="InterPro" id="IPR007696">
    <property type="entry name" value="DNA_mismatch_repair_MutS_core"/>
</dbReference>
<feature type="region of interest" description="Disordered" evidence="11">
    <location>
        <begin position="427"/>
        <end position="446"/>
    </location>
</feature>
<protein>
    <recommendedName>
        <fullName evidence="2 9">DNA mismatch repair protein MutS</fullName>
    </recommendedName>
</protein>
<comment type="function">
    <text evidence="8 9">This protein is involved in the repair of mismatches in DNA. It is possible that it carries out the mismatch recognition step. This protein has a weak ATPase activity.</text>
</comment>
<dbReference type="InterPro" id="IPR036187">
    <property type="entry name" value="DNA_mismatch_repair_MutS_sf"/>
</dbReference>
<keyword evidence="7 9" id="KW-0234">DNA repair</keyword>
<dbReference type="GO" id="GO:0005524">
    <property type="term" value="F:ATP binding"/>
    <property type="evidence" value="ECO:0007669"/>
    <property type="project" value="UniProtKB-UniRule"/>
</dbReference>
<evidence type="ECO:0000256" key="6">
    <source>
        <dbReference type="ARBA" id="ARBA00023125"/>
    </source>
</evidence>
<dbReference type="InterPro" id="IPR005748">
    <property type="entry name" value="DNA_mismatch_repair_MutS"/>
</dbReference>
<dbReference type="SUPFAM" id="SSF55271">
    <property type="entry name" value="DNA repair protein MutS, domain I"/>
    <property type="match status" value="1"/>
</dbReference>
<dbReference type="GO" id="GO:0030983">
    <property type="term" value="F:mismatched DNA binding"/>
    <property type="evidence" value="ECO:0007669"/>
    <property type="project" value="InterPro"/>
</dbReference>
<dbReference type="Pfam" id="PF01624">
    <property type="entry name" value="MutS_I"/>
    <property type="match status" value="1"/>
</dbReference>
<feature type="binding site" evidence="9">
    <location>
        <begin position="790"/>
        <end position="797"/>
    </location>
    <ligand>
        <name>ATP</name>
        <dbReference type="ChEBI" id="CHEBI:30616"/>
    </ligand>
</feature>
<organism evidence="13 14">
    <name type="scientific">Psychrobacter halodurans</name>
    <dbReference type="NCBI Taxonomy" id="2818439"/>
    <lineage>
        <taxon>Bacteria</taxon>
        <taxon>Pseudomonadati</taxon>
        <taxon>Pseudomonadota</taxon>
        <taxon>Gammaproteobacteria</taxon>
        <taxon>Moraxellales</taxon>
        <taxon>Moraxellaceae</taxon>
        <taxon>Psychrobacter</taxon>
    </lineage>
</organism>
<dbReference type="SUPFAM" id="SSF52540">
    <property type="entry name" value="P-loop containing nucleoside triphosphate hydrolases"/>
    <property type="match status" value="1"/>
</dbReference>
<evidence type="ECO:0000256" key="5">
    <source>
        <dbReference type="ARBA" id="ARBA00022840"/>
    </source>
</evidence>
<dbReference type="SMART" id="SM00533">
    <property type="entry name" value="MUTSd"/>
    <property type="match status" value="1"/>
</dbReference>
<dbReference type="InterPro" id="IPR027417">
    <property type="entry name" value="P-loop_NTPase"/>
</dbReference>
<proteinExistence type="inferred from homology"/>
<dbReference type="SUPFAM" id="SSF53150">
    <property type="entry name" value="DNA repair protein MutS, domain II"/>
    <property type="match status" value="1"/>
</dbReference>
<evidence type="ECO:0000256" key="3">
    <source>
        <dbReference type="ARBA" id="ARBA00022741"/>
    </source>
</evidence>
<evidence type="ECO:0000256" key="7">
    <source>
        <dbReference type="ARBA" id="ARBA00023204"/>
    </source>
</evidence>
<comment type="caution">
    <text evidence="13">The sequence shown here is derived from an EMBL/GenBank/DDBJ whole genome shotgun (WGS) entry which is preliminary data.</text>
</comment>
<feature type="compositionally biased region" description="Basic and acidic residues" evidence="11">
    <location>
        <begin position="993"/>
        <end position="1004"/>
    </location>
</feature>
<keyword evidence="5 9" id="KW-0067">ATP-binding</keyword>
<dbReference type="PROSITE" id="PS00486">
    <property type="entry name" value="DNA_MISMATCH_REPAIR_2"/>
    <property type="match status" value="1"/>
</dbReference>
<dbReference type="GO" id="GO:0003684">
    <property type="term" value="F:damaged DNA binding"/>
    <property type="evidence" value="ECO:0007669"/>
    <property type="project" value="UniProtKB-UniRule"/>
</dbReference>
<keyword evidence="14" id="KW-1185">Reference proteome</keyword>
<dbReference type="NCBIfam" id="NF003810">
    <property type="entry name" value="PRK05399.1"/>
    <property type="match status" value="1"/>
</dbReference>
<feature type="domain" description="DNA mismatch repair proteins mutS family" evidence="12">
    <location>
        <begin position="864"/>
        <end position="880"/>
    </location>
</feature>
<dbReference type="SMART" id="SM00534">
    <property type="entry name" value="MUTSac"/>
    <property type="match status" value="1"/>
</dbReference>
<evidence type="ECO:0000256" key="8">
    <source>
        <dbReference type="ARBA" id="ARBA00024647"/>
    </source>
</evidence>
<dbReference type="InterPro" id="IPR016151">
    <property type="entry name" value="DNA_mismatch_repair_MutS_N"/>
</dbReference>
<dbReference type="InterPro" id="IPR045076">
    <property type="entry name" value="MutS"/>
</dbReference>
<dbReference type="Gene3D" id="3.40.1170.10">
    <property type="entry name" value="DNA repair protein MutS, domain I"/>
    <property type="match status" value="1"/>
</dbReference>
<evidence type="ECO:0000313" key="14">
    <source>
        <dbReference type="Proteomes" id="UP000664161"/>
    </source>
</evidence>
<dbReference type="Pfam" id="PF00488">
    <property type="entry name" value="MutS_V"/>
    <property type="match status" value="1"/>
</dbReference>
<dbReference type="EMBL" id="JAGBKN010000027">
    <property type="protein sequence ID" value="MBO1517732.1"/>
    <property type="molecule type" value="Genomic_DNA"/>
</dbReference>
<dbReference type="InterPro" id="IPR007861">
    <property type="entry name" value="DNA_mismatch_repair_MutS_clamp"/>
</dbReference>
<evidence type="ECO:0000313" key="13">
    <source>
        <dbReference type="EMBL" id="MBO1517732.1"/>
    </source>
</evidence>
<feature type="region of interest" description="Disordered" evidence="11">
    <location>
        <begin position="145"/>
        <end position="167"/>
    </location>
</feature>
<dbReference type="GO" id="GO:0140664">
    <property type="term" value="F:ATP-dependent DNA damage sensor activity"/>
    <property type="evidence" value="ECO:0007669"/>
    <property type="project" value="InterPro"/>
</dbReference>
<evidence type="ECO:0000256" key="1">
    <source>
        <dbReference type="ARBA" id="ARBA00006271"/>
    </source>
</evidence>
<keyword evidence="3 9" id="KW-0547">Nucleotide-binding</keyword>
<dbReference type="PIRSF" id="PIRSF037677">
    <property type="entry name" value="DNA_mis_repair_Msh6"/>
    <property type="match status" value="1"/>
</dbReference>
<dbReference type="InterPro" id="IPR007860">
    <property type="entry name" value="DNA_mmatch_repair_MutS_con_dom"/>
</dbReference>
<feature type="region of interest" description="Disordered" evidence="11">
    <location>
        <begin position="736"/>
        <end position="755"/>
    </location>
</feature>
<evidence type="ECO:0000256" key="2">
    <source>
        <dbReference type="ARBA" id="ARBA00021982"/>
    </source>
</evidence>
<evidence type="ECO:0000256" key="11">
    <source>
        <dbReference type="SAM" id="MobiDB-lite"/>
    </source>
</evidence>
<dbReference type="Proteomes" id="UP000664161">
    <property type="component" value="Unassembled WGS sequence"/>
</dbReference>
<name>A0AAW4IQH8_9GAMM</name>
<evidence type="ECO:0000256" key="4">
    <source>
        <dbReference type="ARBA" id="ARBA00022763"/>
    </source>
</evidence>
<dbReference type="Gene3D" id="3.40.50.300">
    <property type="entry name" value="P-loop containing nucleotide triphosphate hydrolases"/>
    <property type="match status" value="1"/>
</dbReference>
<sequence>MTVNTSAPHARISHPAPTTDTAAKQPLSKASATKSADADQLLIGDTVYHLADHTPMMVQYLTMKANYPQALLLYRMGDFYELFFDDAKRAAQILDITLTRRGTDKAGNTIAMAGVPFHAADSYMARLIAAGQTVVVCEQVDDASTDAASPSSAPSAMGDKQKKSSKATGIMRREVVKTLTAGTITDDALIAPNHTPTVVAIDIAQPRANSKQPLQAAVSQLDLAAGTLTTQSLSANHDDYDDLQTQMLTVLARFAPSECIISEALSDATGSTDTDWPLWLRQHLNCPIIEVAANDFHRDHAADTLCQQFGVQRLDGLGIHDAPLSQSSCAALIHYAQQTQQRHVPQVNQLIVEFSDDYLIIDAGSQQNLELFAPVSSSGTSLISVVNHCQTPMGRRLLVQQMKRPLRQHARINMRLDAIDKILQADSPADSSKQGSPHSPQLQRPSLVSHIRDTLSAIGDIERITSRIGLMSAKPRDLRKLVDGINSSAQLSTLLEQAGIHHEQAGLLAMLMQQLPAQLPAVQSVAELIERAIIPEPPAHIRDGGMLAAGYDAEFDRLTHLHDNIQVTLDEMVACARQDNQLPSLKVGFNKVSGFYFELPKMQTKNAPAHFIRRQTLKSSERFITDELKEVESEYLSAQSLALAREKQLYHELLTIISSHLAELQQLSAAIAQIDVLSNWAQLATLYNWQRPVMTNDSNDGNLLKKSSQTRIDQSSIDIQQGRHVVVEAALNPDNTSSPAAQGATQTFSQNLSQHPSKPARAHAFVANDCALGSANTKEGHPERLLMITGPNMGGKSTYMRQTALIVLLAHCGSFVPAASARIGDIDRIFTRIGSADDLAGGKSTFMVEMIETANILNQATDKSLVLMDEVGRGTATTDGLAIAHACVNRLLEIGCLTLFATHYFELTQLAAQNKGIRNVHVAASEIDGQLLLLHQIRDGAASSSFGLHVAKMAGIPPSVIDDAKRYLRDHPTMVANTQSVDDSQCVDDSQDVDDKSDLAKSRTDNCQLDDQRPLTTIEASPLSHEQAAADIPQQNQLFSLQDELAAINPDNLTPKQAHDLLYHLKDIISH</sequence>
<dbReference type="InterPro" id="IPR000432">
    <property type="entry name" value="DNA_mismatch_repair_MutS_C"/>
</dbReference>
<dbReference type="Gene3D" id="6.10.140.430">
    <property type="match status" value="1"/>
</dbReference>
<dbReference type="Gene3D" id="3.30.420.110">
    <property type="entry name" value="MutS, connector domain"/>
    <property type="match status" value="1"/>
</dbReference>
<feature type="compositionally biased region" description="Low complexity" evidence="11">
    <location>
        <begin position="145"/>
        <end position="156"/>
    </location>
</feature>
<keyword evidence="4 9" id="KW-0227">DNA damage</keyword>
<comment type="similarity">
    <text evidence="1 9 10">Belongs to the DNA mismatch repair MutS family.</text>
</comment>
<evidence type="ECO:0000256" key="10">
    <source>
        <dbReference type="RuleBase" id="RU003756"/>
    </source>
</evidence>
<dbReference type="PANTHER" id="PTHR11361">
    <property type="entry name" value="DNA MISMATCH REPAIR PROTEIN MUTS FAMILY MEMBER"/>
    <property type="match status" value="1"/>
</dbReference>
<reference evidence="13 14" key="1">
    <citation type="submission" date="2021-03" db="EMBL/GenBank/DDBJ databases">
        <authorList>
            <person name="Shang D.-D."/>
            <person name="Du Z.-J."/>
            <person name="Chen G.-J."/>
        </authorList>
    </citation>
    <scope>NUCLEOTIDE SEQUENCE [LARGE SCALE GENOMIC DNA]</scope>
    <source>
        <strain evidence="13 14">F2608</strain>
    </source>
</reference>
<dbReference type="RefSeq" id="WP_207970155.1">
    <property type="nucleotide sequence ID" value="NZ_JAGBKN010000027.1"/>
</dbReference>
<feature type="compositionally biased region" description="Polar residues" evidence="11">
    <location>
        <begin position="429"/>
        <end position="446"/>
    </location>
</feature>
<dbReference type="Pfam" id="PF05188">
    <property type="entry name" value="MutS_II"/>
    <property type="match status" value="1"/>
</dbReference>
<dbReference type="SUPFAM" id="SSF48334">
    <property type="entry name" value="DNA repair protein MutS, domain III"/>
    <property type="match status" value="1"/>
</dbReference>
<dbReference type="HAMAP" id="MF_00096">
    <property type="entry name" value="MutS"/>
    <property type="match status" value="1"/>
</dbReference>
<dbReference type="GO" id="GO:0005829">
    <property type="term" value="C:cytosol"/>
    <property type="evidence" value="ECO:0007669"/>
    <property type="project" value="TreeGrafter"/>
</dbReference>
<dbReference type="InterPro" id="IPR007695">
    <property type="entry name" value="DNA_mismatch_repair_MutS-lik_N"/>
</dbReference>
<dbReference type="Gene3D" id="1.10.1420.10">
    <property type="match status" value="2"/>
</dbReference>
<dbReference type="AlphaFoldDB" id="A0AAW4IQH8"/>